<dbReference type="Proteomes" id="UP000009149">
    <property type="component" value="Chromosome"/>
</dbReference>
<evidence type="ECO:0000313" key="1">
    <source>
        <dbReference type="EMBL" id="ACD83207.1"/>
    </source>
</evidence>
<dbReference type="AlphaFoldDB" id="B3DV54"/>
<protein>
    <submittedName>
        <fullName evidence="1">Uncharacterized protein</fullName>
    </submittedName>
</protein>
<dbReference type="HOGENOM" id="CLU_2955263_0_0_0"/>
<dbReference type="STRING" id="481448.Minf_1152"/>
<sequence length="59" mass="7018">MIDDFNIFSKPGIPRKRRRKLSFGTWESTTRSFFQKSKKDFPKRVNNPQRALSPFLLSN</sequence>
<proteinExistence type="predicted"/>
<gene>
    <name evidence="1" type="ordered locus">Minf_1152</name>
</gene>
<accession>B3DV54</accession>
<reference evidence="1 2" key="1">
    <citation type="journal article" date="2008" name="Biol. Direct">
        <title>Complete genome sequence of the extremely acidophilic methanotroph isolate V4, Methylacidiphilum infernorum, a representative of the bacterial phylum Verrucomicrobia.</title>
        <authorList>
            <person name="Hou S."/>
            <person name="Makarova K.S."/>
            <person name="Saw J.H."/>
            <person name="Senin P."/>
            <person name="Ly B.V."/>
            <person name="Zhou Z."/>
            <person name="Ren Y."/>
            <person name="Wang J."/>
            <person name="Galperin M.Y."/>
            <person name="Omelchenko M.V."/>
            <person name="Wolf Y.I."/>
            <person name="Yutin N."/>
            <person name="Koonin E.V."/>
            <person name="Stott M.B."/>
            <person name="Mountain B.W."/>
            <person name="Crowe M.A."/>
            <person name="Smirnova A.V."/>
            <person name="Dunfield P.F."/>
            <person name="Feng L."/>
            <person name="Wang L."/>
            <person name="Alam M."/>
        </authorList>
    </citation>
    <scope>NUCLEOTIDE SEQUENCE [LARGE SCALE GENOMIC DNA]</scope>
    <source>
        <strain evidence="2">Isolate V4</strain>
    </source>
</reference>
<dbReference type="EMBL" id="CP000975">
    <property type="protein sequence ID" value="ACD83207.1"/>
    <property type="molecule type" value="Genomic_DNA"/>
</dbReference>
<dbReference type="KEGG" id="min:Minf_1152"/>
<name>B3DV54_METI4</name>
<organism evidence="1 2">
    <name type="scientific">Methylacidiphilum infernorum (isolate V4)</name>
    <name type="common">Methylokorus infernorum (strain V4)</name>
    <dbReference type="NCBI Taxonomy" id="481448"/>
    <lineage>
        <taxon>Bacteria</taxon>
        <taxon>Pseudomonadati</taxon>
        <taxon>Verrucomicrobiota</taxon>
        <taxon>Methylacidiphilae</taxon>
        <taxon>Methylacidiphilales</taxon>
        <taxon>Methylacidiphilaceae</taxon>
        <taxon>Methylacidiphilum (ex Ratnadevi et al. 2023)</taxon>
    </lineage>
</organism>
<evidence type="ECO:0000313" key="2">
    <source>
        <dbReference type="Proteomes" id="UP000009149"/>
    </source>
</evidence>